<evidence type="ECO:0000313" key="3">
    <source>
        <dbReference type="EMBL" id="CDU26033.1"/>
    </source>
</evidence>
<feature type="signal peptide" evidence="2">
    <location>
        <begin position="1"/>
        <end position="22"/>
    </location>
</feature>
<organism evidence="4 5">
    <name type="scientific">Sporisorium scitamineum</name>
    <dbReference type="NCBI Taxonomy" id="49012"/>
    <lineage>
        <taxon>Eukaryota</taxon>
        <taxon>Fungi</taxon>
        <taxon>Dikarya</taxon>
        <taxon>Basidiomycota</taxon>
        <taxon>Ustilaginomycotina</taxon>
        <taxon>Ustilaginomycetes</taxon>
        <taxon>Ustilaginales</taxon>
        <taxon>Ustilaginaceae</taxon>
        <taxon>Sporisorium</taxon>
    </lineage>
</organism>
<evidence type="ECO:0000256" key="2">
    <source>
        <dbReference type="SAM" id="SignalP"/>
    </source>
</evidence>
<name>A0A0F7S566_9BASI</name>
<feature type="chain" id="PRO_5015039002" description="Effector family protein Eff1" evidence="2">
    <location>
        <begin position="23"/>
        <end position="260"/>
    </location>
</feature>
<evidence type="ECO:0000313" key="5">
    <source>
        <dbReference type="Proteomes" id="UP000242770"/>
    </source>
</evidence>
<reference evidence="4" key="2">
    <citation type="submission" date="2014-06" db="EMBL/GenBank/DDBJ databases">
        <authorList>
            <person name="Berkman J.Paul."/>
        </authorList>
    </citation>
    <scope>NUCLEOTIDE SEQUENCE [LARGE SCALE GENOMIC DNA]</scope>
</reference>
<sequence>MLIRFVTLLLGVSLLAQRLAVAAPMISYHWGHVSGPHLTTWEDMSTSSSNHLSASREALSPEELEFVDSVLVDPHSDHQMHSPEGLAPSHPWERARGKQQRLDGPAPESLRRIQAISPKEHLGFASKIDRNENAQVQGLISSKLFGGKMQWIQPEGNVLMSRFSMRDRSPSRISSRRLPSISSIGSDGTKGELYVTEHNRGGRLGEHLQGKTLYMFWTIQKNKKKGWVHLGTGYIDPHDVGDADKGLRTALSIVASSVRG</sequence>
<evidence type="ECO:0000256" key="1">
    <source>
        <dbReference type="SAM" id="MobiDB-lite"/>
    </source>
</evidence>
<feature type="region of interest" description="Disordered" evidence="1">
    <location>
        <begin position="77"/>
        <end position="109"/>
    </location>
</feature>
<dbReference type="AlphaFoldDB" id="A0A0F7S566"/>
<reference evidence="3" key="1">
    <citation type="submission" date="2014-06" db="EMBL/GenBank/DDBJ databases">
        <authorList>
            <person name="Ju J."/>
            <person name="Zhang J."/>
        </authorList>
    </citation>
    <scope>NUCLEOTIDE SEQUENCE</scope>
    <source>
        <strain evidence="3">SscI8</strain>
    </source>
</reference>
<dbReference type="EMBL" id="LK056692">
    <property type="protein sequence ID" value="CDU26033.1"/>
    <property type="molecule type" value="Genomic_DNA"/>
</dbReference>
<dbReference type="Proteomes" id="UP000242770">
    <property type="component" value="Unassembled WGS sequence"/>
</dbReference>
<proteinExistence type="predicted"/>
<dbReference type="EMBL" id="CCFA01002760">
    <property type="protein sequence ID" value="CDW98037.1"/>
    <property type="molecule type" value="Genomic_DNA"/>
</dbReference>
<evidence type="ECO:0008006" key="6">
    <source>
        <dbReference type="Google" id="ProtNLM"/>
    </source>
</evidence>
<protein>
    <recommendedName>
        <fullName evidence="6">Effector family protein Eff1</fullName>
    </recommendedName>
</protein>
<evidence type="ECO:0000313" key="4">
    <source>
        <dbReference type="EMBL" id="CDW98037.1"/>
    </source>
</evidence>
<keyword evidence="2" id="KW-0732">Signal</keyword>
<keyword evidence="5" id="KW-1185">Reference proteome</keyword>
<accession>A0A0F7S566</accession>
<gene>
    <name evidence="4" type="primary">SSCI45950.1</name>
    <name evidence="3" type="ORF">SPSC_06203</name>
</gene>
<reference evidence="5" key="3">
    <citation type="submission" date="2014-06" db="EMBL/GenBank/DDBJ databases">
        <authorList>
            <person name="Berkman P.J."/>
        </authorList>
    </citation>
    <scope>NUCLEOTIDE SEQUENCE [LARGE SCALE GENOMIC DNA]</scope>
</reference>